<dbReference type="Proteomes" id="UP000772434">
    <property type="component" value="Unassembled WGS sequence"/>
</dbReference>
<evidence type="ECO:0000313" key="1">
    <source>
        <dbReference type="EMBL" id="KAF9063951.1"/>
    </source>
</evidence>
<dbReference type="SUPFAM" id="SSF52058">
    <property type="entry name" value="L domain-like"/>
    <property type="match status" value="1"/>
</dbReference>
<dbReference type="Gene3D" id="3.80.10.10">
    <property type="entry name" value="Ribonuclease Inhibitor"/>
    <property type="match status" value="1"/>
</dbReference>
<gene>
    <name evidence="1" type="ORF">BDP27DRAFT_1426333</name>
</gene>
<proteinExistence type="predicted"/>
<sequence>MVMGYLERLTVFVWDFRHDSGSLYMDAGQELQLIRILSGIPSMSKLVLAGDLKCLAPQARIKNFTFEACWNMPNLRDLTLMGDVWSSLTIAPTLLHVLKQSTQLKRLQIPIEATSVCKFVLPSLRQLSLFLQSGTTCSLIKQWNVFFENHPLLEDLWCNPSSTMLLPRNGLTKLKRLSMERTFIDSFKDAEHVPEALECLQYTSFNFAEGVLARSIFKNLKKLFLWNVDTLNDLDAIASNCPSLTWLHVHGGVRFELDVWLDFLSSLPHLEVFRGPGVWISVNDDNERMHTAIMKLVQRCPNLRELDHRDIHGKRGRYRSIVIIKEQSKEGLHVRYEVQRQRARDHINFMETAFT</sequence>
<dbReference type="PANTHER" id="PTHR13318:SF190">
    <property type="entry name" value="PARTNER OF PAIRED, ISOFORM B"/>
    <property type="match status" value="1"/>
</dbReference>
<comment type="caution">
    <text evidence="1">The sequence shown here is derived from an EMBL/GenBank/DDBJ whole genome shotgun (WGS) entry which is preliminary data.</text>
</comment>
<name>A0A9P5PET2_9AGAR</name>
<reference evidence="1" key="1">
    <citation type="submission" date="2020-11" db="EMBL/GenBank/DDBJ databases">
        <authorList>
            <consortium name="DOE Joint Genome Institute"/>
            <person name="Ahrendt S."/>
            <person name="Riley R."/>
            <person name="Andreopoulos W."/>
            <person name="Labutti K."/>
            <person name="Pangilinan J."/>
            <person name="Ruiz-Duenas F.J."/>
            <person name="Barrasa J.M."/>
            <person name="Sanchez-Garcia M."/>
            <person name="Camarero S."/>
            <person name="Miyauchi S."/>
            <person name="Serrano A."/>
            <person name="Linde D."/>
            <person name="Babiker R."/>
            <person name="Drula E."/>
            <person name="Ayuso-Fernandez I."/>
            <person name="Pacheco R."/>
            <person name="Padilla G."/>
            <person name="Ferreira P."/>
            <person name="Barriuso J."/>
            <person name="Kellner H."/>
            <person name="Castanera R."/>
            <person name="Alfaro M."/>
            <person name="Ramirez L."/>
            <person name="Pisabarro A.G."/>
            <person name="Kuo A."/>
            <person name="Tritt A."/>
            <person name="Lipzen A."/>
            <person name="He G."/>
            <person name="Yan M."/>
            <person name="Ng V."/>
            <person name="Cullen D."/>
            <person name="Martin F."/>
            <person name="Rosso M.-N."/>
            <person name="Henrissat B."/>
            <person name="Hibbett D."/>
            <person name="Martinez A.T."/>
            <person name="Grigoriev I.V."/>
        </authorList>
    </citation>
    <scope>NUCLEOTIDE SEQUENCE</scope>
    <source>
        <strain evidence="1">AH 40177</strain>
    </source>
</reference>
<dbReference type="OrthoDB" id="3249214at2759"/>
<evidence type="ECO:0008006" key="3">
    <source>
        <dbReference type="Google" id="ProtNLM"/>
    </source>
</evidence>
<dbReference type="PANTHER" id="PTHR13318">
    <property type="entry name" value="PARTNER OF PAIRED, ISOFORM B-RELATED"/>
    <property type="match status" value="1"/>
</dbReference>
<dbReference type="AlphaFoldDB" id="A0A9P5PET2"/>
<dbReference type="InterPro" id="IPR032675">
    <property type="entry name" value="LRR_dom_sf"/>
</dbReference>
<evidence type="ECO:0000313" key="2">
    <source>
        <dbReference type="Proteomes" id="UP000772434"/>
    </source>
</evidence>
<accession>A0A9P5PET2</accession>
<organism evidence="1 2">
    <name type="scientific">Rhodocollybia butyracea</name>
    <dbReference type="NCBI Taxonomy" id="206335"/>
    <lineage>
        <taxon>Eukaryota</taxon>
        <taxon>Fungi</taxon>
        <taxon>Dikarya</taxon>
        <taxon>Basidiomycota</taxon>
        <taxon>Agaricomycotina</taxon>
        <taxon>Agaricomycetes</taxon>
        <taxon>Agaricomycetidae</taxon>
        <taxon>Agaricales</taxon>
        <taxon>Marasmiineae</taxon>
        <taxon>Omphalotaceae</taxon>
        <taxon>Rhodocollybia</taxon>
    </lineage>
</organism>
<keyword evidence="2" id="KW-1185">Reference proteome</keyword>
<dbReference type="GO" id="GO:0019005">
    <property type="term" value="C:SCF ubiquitin ligase complex"/>
    <property type="evidence" value="ECO:0007669"/>
    <property type="project" value="TreeGrafter"/>
</dbReference>
<dbReference type="EMBL" id="JADNRY010000134">
    <property type="protein sequence ID" value="KAF9063951.1"/>
    <property type="molecule type" value="Genomic_DNA"/>
</dbReference>
<dbReference type="GO" id="GO:0031146">
    <property type="term" value="P:SCF-dependent proteasomal ubiquitin-dependent protein catabolic process"/>
    <property type="evidence" value="ECO:0007669"/>
    <property type="project" value="TreeGrafter"/>
</dbReference>
<protein>
    <recommendedName>
        <fullName evidence="3">F-box protein</fullName>
    </recommendedName>
</protein>